<dbReference type="SMART" id="SM00382">
    <property type="entry name" value="AAA"/>
    <property type="match status" value="2"/>
</dbReference>
<accession>A0A157S5R4</accession>
<dbReference type="PROSITE" id="PS00211">
    <property type="entry name" value="ABC_TRANSPORTER_1"/>
    <property type="match status" value="2"/>
</dbReference>
<sequence>MTALLEIRDLVVSVVRDGPDTPVVKGVSYTVNANEILCVVGESGSGKSVTAHALMGLLPEGELRVSGGSIRYRDRELVGLSRKDWYGLRGKSFGMVFQEPMTALNPIMRVGRQVDEVLERHTGLSAQARRDKVLALFRDVMLPDPEQLIDAYPFQLSGGQRQRVVIAMALAMEPDILIADEPTTALDVTTQAQILALIKDIQARMGIGVIFITHDFGVVAEIADRIVVMRHGAVVEQGAAGDILNRPRAAYTRQLIAAVPHKPEGKAVAAPAPPLMTVDRLGKTFRSSNGREVDALKDISLTIQQGETLGLVGESGSGKSTLGRTLVGLIRPDRGSVRIDGQELVGLTPAQWREHRRQIQMVFQDPYASLNPRHRIVDAVAQGPIAFGEKRAKALADARELLELVGLGGDAGDRYPHQFSGGQRQRVGIARALALRPRLLVADEAVSALDVSIQAQVLDLLKTVSGQFELSILFITHDLRVAAQICDRIAVMRQGELVELGRATDVFYRPQHEYTRRLIESIPGKQWSKPDFAHHDTVEGAAVHAA</sequence>
<dbReference type="GO" id="GO:0005886">
    <property type="term" value="C:plasma membrane"/>
    <property type="evidence" value="ECO:0007669"/>
    <property type="project" value="UniProtKB-SubCell"/>
</dbReference>
<keyword evidence="10" id="KW-1185">Reference proteome</keyword>
<dbReference type="AlphaFoldDB" id="A0A157S5R4"/>
<dbReference type="InterPro" id="IPR017871">
    <property type="entry name" value="ABC_transporter-like_CS"/>
</dbReference>
<keyword evidence="4" id="KW-1003">Cell membrane</keyword>
<keyword evidence="6 9" id="KW-0067">ATP-binding</keyword>
<dbReference type="Pfam" id="PF08352">
    <property type="entry name" value="oligo_HPY"/>
    <property type="match status" value="2"/>
</dbReference>
<evidence type="ECO:0000313" key="9">
    <source>
        <dbReference type="EMBL" id="SAI65613.1"/>
    </source>
</evidence>
<dbReference type="RefSeq" id="WP_066122839.1">
    <property type="nucleotide sequence ID" value="NZ_FKIF01000001.1"/>
</dbReference>
<dbReference type="InterPro" id="IPR003593">
    <property type="entry name" value="AAA+_ATPase"/>
</dbReference>
<evidence type="ECO:0000256" key="5">
    <source>
        <dbReference type="ARBA" id="ARBA00022741"/>
    </source>
</evidence>
<evidence type="ECO:0000256" key="2">
    <source>
        <dbReference type="ARBA" id="ARBA00005417"/>
    </source>
</evidence>
<proteinExistence type="inferred from homology"/>
<evidence type="ECO:0000259" key="8">
    <source>
        <dbReference type="PROSITE" id="PS50893"/>
    </source>
</evidence>
<dbReference type="Proteomes" id="UP000076848">
    <property type="component" value="Unassembled WGS sequence"/>
</dbReference>
<dbReference type="PANTHER" id="PTHR43297">
    <property type="entry name" value="OLIGOPEPTIDE TRANSPORT ATP-BINDING PROTEIN APPD"/>
    <property type="match status" value="1"/>
</dbReference>
<dbReference type="NCBIfam" id="NF008453">
    <property type="entry name" value="PRK11308.1"/>
    <property type="match status" value="2"/>
</dbReference>
<dbReference type="NCBIfam" id="NF007739">
    <property type="entry name" value="PRK10419.1"/>
    <property type="match status" value="2"/>
</dbReference>
<dbReference type="InterPro" id="IPR003439">
    <property type="entry name" value="ABC_transporter-like_ATP-bd"/>
</dbReference>
<protein>
    <submittedName>
        <fullName evidence="9">ABC transporter ATP-binding protein</fullName>
        <ecNumber evidence="9">3.6.3.-</ecNumber>
    </submittedName>
</protein>
<dbReference type="Gene3D" id="3.40.50.300">
    <property type="entry name" value="P-loop containing nucleotide triphosphate hydrolases"/>
    <property type="match status" value="2"/>
</dbReference>
<gene>
    <name evidence="9" type="primary">gsiA_2</name>
    <name evidence="9" type="ORF">SAMEA3906486_00357</name>
</gene>
<comment type="similarity">
    <text evidence="2">Belongs to the ABC transporter superfamily.</text>
</comment>
<feature type="domain" description="ABC transporter" evidence="8">
    <location>
        <begin position="5"/>
        <end position="256"/>
    </location>
</feature>
<evidence type="ECO:0000256" key="4">
    <source>
        <dbReference type="ARBA" id="ARBA00022475"/>
    </source>
</evidence>
<evidence type="ECO:0000256" key="1">
    <source>
        <dbReference type="ARBA" id="ARBA00004417"/>
    </source>
</evidence>
<dbReference type="STRING" id="288768.SAMEA3906486_00357"/>
<dbReference type="GO" id="GO:0016887">
    <property type="term" value="F:ATP hydrolysis activity"/>
    <property type="evidence" value="ECO:0007669"/>
    <property type="project" value="InterPro"/>
</dbReference>
<dbReference type="InterPro" id="IPR050388">
    <property type="entry name" value="ABC_Ni/Peptide_Import"/>
</dbReference>
<dbReference type="GO" id="GO:0005524">
    <property type="term" value="F:ATP binding"/>
    <property type="evidence" value="ECO:0007669"/>
    <property type="project" value="UniProtKB-KW"/>
</dbReference>
<dbReference type="GO" id="GO:0055085">
    <property type="term" value="P:transmembrane transport"/>
    <property type="evidence" value="ECO:0007669"/>
    <property type="project" value="UniProtKB-ARBA"/>
</dbReference>
<keyword evidence="3" id="KW-0813">Transport</keyword>
<evidence type="ECO:0000256" key="6">
    <source>
        <dbReference type="ARBA" id="ARBA00022840"/>
    </source>
</evidence>
<dbReference type="SUPFAM" id="SSF52540">
    <property type="entry name" value="P-loop containing nucleoside triphosphate hydrolases"/>
    <property type="match status" value="2"/>
</dbReference>
<dbReference type="Pfam" id="PF00005">
    <property type="entry name" value="ABC_tran"/>
    <property type="match status" value="2"/>
</dbReference>
<evidence type="ECO:0000256" key="3">
    <source>
        <dbReference type="ARBA" id="ARBA00022448"/>
    </source>
</evidence>
<keyword evidence="5" id="KW-0547">Nucleotide-binding</keyword>
<dbReference type="GO" id="GO:0015833">
    <property type="term" value="P:peptide transport"/>
    <property type="evidence" value="ECO:0007669"/>
    <property type="project" value="InterPro"/>
</dbReference>
<reference evidence="9 10" key="1">
    <citation type="submission" date="2016-04" db="EMBL/GenBank/DDBJ databases">
        <authorList>
            <consortium name="Pathogen Informatics"/>
        </authorList>
    </citation>
    <scope>NUCLEOTIDE SEQUENCE [LARGE SCALE GENOMIC DNA]</scope>
    <source>
        <strain evidence="9 10">H050680373</strain>
    </source>
</reference>
<feature type="domain" description="ABC transporter" evidence="8">
    <location>
        <begin position="276"/>
        <end position="519"/>
    </location>
</feature>
<dbReference type="PROSITE" id="PS50893">
    <property type="entry name" value="ABC_TRANSPORTER_2"/>
    <property type="match status" value="2"/>
</dbReference>
<dbReference type="CDD" id="cd03257">
    <property type="entry name" value="ABC_NikE_OppD_transporters"/>
    <property type="match status" value="2"/>
</dbReference>
<dbReference type="InterPro" id="IPR027417">
    <property type="entry name" value="P-loop_NTPase"/>
</dbReference>
<dbReference type="OrthoDB" id="9802772at2"/>
<name>A0A157S5R4_9BORD</name>
<dbReference type="PANTHER" id="PTHR43297:SF2">
    <property type="entry name" value="DIPEPTIDE TRANSPORT ATP-BINDING PROTEIN DPPD"/>
    <property type="match status" value="1"/>
</dbReference>
<evidence type="ECO:0000256" key="7">
    <source>
        <dbReference type="ARBA" id="ARBA00023136"/>
    </source>
</evidence>
<comment type="subcellular location">
    <subcellularLocation>
        <location evidence="1">Cell inner membrane</location>
        <topology evidence="1">Peripheral membrane protein</topology>
    </subcellularLocation>
</comment>
<dbReference type="InterPro" id="IPR013563">
    <property type="entry name" value="Oligopep_ABC_C"/>
</dbReference>
<organism evidence="9 10">
    <name type="scientific">Bordetella ansorpii</name>
    <dbReference type="NCBI Taxonomy" id="288768"/>
    <lineage>
        <taxon>Bacteria</taxon>
        <taxon>Pseudomonadati</taxon>
        <taxon>Pseudomonadota</taxon>
        <taxon>Betaproteobacteria</taxon>
        <taxon>Burkholderiales</taxon>
        <taxon>Alcaligenaceae</taxon>
        <taxon>Bordetella</taxon>
    </lineage>
</organism>
<dbReference type="EC" id="3.6.3.-" evidence="9"/>
<keyword evidence="7" id="KW-0472">Membrane</keyword>
<dbReference type="FunFam" id="3.40.50.300:FF:000016">
    <property type="entry name" value="Oligopeptide ABC transporter ATP-binding component"/>
    <property type="match status" value="2"/>
</dbReference>
<keyword evidence="9" id="KW-0378">Hydrolase</keyword>
<dbReference type="EMBL" id="FKIF01000001">
    <property type="protein sequence ID" value="SAI65613.1"/>
    <property type="molecule type" value="Genomic_DNA"/>
</dbReference>
<evidence type="ECO:0000313" key="10">
    <source>
        <dbReference type="Proteomes" id="UP000076848"/>
    </source>
</evidence>